<evidence type="ECO:0000313" key="1">
    <source>
        <dbReference type="EMBL" id="TGD59106.1"/>
    </source>
</evidence>
<dbReference type="EMBL" id="SRLH01000002">
    <property type="protein sequence ID" value="TGD59106.1"/>
    <property type="molecule type" value="Genomic_DNA"/>
</dbReference>
<name>A0A4Z0LBH7_9FLAO</name>
<dbReference type="PANTHER" id="PTHR23248:SF9">
    <property type="entry name" value="PHOSPHOLIPID SCRAMBLASE"/>
    <property type="match status" value="1"/>
</dbReference>
<dbReference type="InterPro" id="IPR005552">
    <property type="entry name" value="Scramblase"/>
</dbReference>
<dbReference type="OrthoDB" id="652307at2"/>
<protein>
    <submittedName>
        <fullName evidence="1">RNAase</fullName>
    </submittedName>
</protein>
<dbReference type="GO" id="GO:0005886">
    <property type="term" value="C:plasma membrane"/>
    <property type="evidence" value="ECO:0007669"/>
    <property type="project" value="TreeGrafter"/>
</dbReference>
<dbReference type="InterPro" id="IPR038595">
    <property type="entry name" value="LOR_sf"/>
</dbReference>
<dbReference type="Pfam" id="PF03803">
    <property type="entry name" value="Scramblase"/>
    <property type="match status" value="1"/>
</dbReference>
<reference evidence="1 2" key="1">
    <citation type="submission" date="2019-04" db="EMBL/GenBank/DDBJ databases">
        <title>Flavobacterium sp. strain DS2-A Genome sequencing and assembly.</title>
        <authorList>
            <person name="Kim I."/>
        </authorList>
    </citation>
    <scope>NUCLEOTIDE SEQUENCE [LARGE SCALE GENOMIC DNA]</scope>
    <source>
        <strain evidence="1 2">DS2-A</strain>
    </source>
</reference>
<keyword evidence="2" id="KW-1185">Reference proteome</keyword>
<dbReference type="Proteomes" id="UP000297407">
    <property type="component" value="Unassembled WGS sequence"/>
</dbReference>
<evidence type="ECO:0000313" key="2">
    <source>
        <dbReference type="Proteomes" id="UP000297407"/>
    </source>
</evidence>
<dbReference type="Gene3D" id="2.40.160.200">
    <property type="entry name" value="LURP1-related"/>
    <property type="match status" value="1"/>
</dbReference>
<accession>A0A4Z0LBH7</accession>
<dbReference type="GO" id="GO:0017128">
    <property type="term" value="F:phospholipid scramblase activity"/>
    <property type="evidence" value="ECO:0007669"/>
    <property type="project" value="InterPro"/>
</dbReference>
<comment type="caution">
    <text evidence="1">The sequence shown here is derived from an EMBL/GenBank/DDBJ whole genome shotgun (WGS) entry which is preliminary data.</text>
</comment>
<gene>
    <name evidence="1" type="ORF">E4635_04445</name>
</gene>
<proteinExistence type="predicted"/>
<organism evidence="1 2">
    <name type="scientific">Flavobacterium humi</name>
    <dbReference type="NCBI Taxonomy" id="2562683"/>
    <lineage>
        <taxon>Bacteria</taxon>
        <taxon>Pseudomonadati</taxon>
        <taxon>Bacteroidota</taxon>
        <taxon>Flavobacteriia</taxon>
        <taxon>Flavobacteriales</taxon>
        <taxon>Flavobacteriaceae</taxon>
        <taxon>Flavobacterium</taxon>
    </lineage>
</organism>
<dbReference type="AlphaFoldDB" id="A0A4Z0LBH7"/>
<dbReference type="RefSeq" id="WP_135525416.1">
    <property type="nucleotide sequence ID" value="NZ_SRLH01000002.1"/>
</dbReference>
<sequence length="196" mass="22452">MNTVLNNNLFLVKEKLGIFKAANSYDILNPESGEIIMNSTETDLGFFTKMFRFTKYKAMTPFNVQVTANDGKKVIGLKRGVAIFRSDVEVFDEKEHLIGTFKQKFWSMGGKFEIFDKQGKQVCTLQGKWTGWDFKFMKDAQEIAQVSKKWAGIGKELFTTADNYILEIKDTVPQDDSIRELIFAAVLCIDMVLKER</sequence>
<dbReference type="PANTHER" id="PTHR23248">
    <property type="entry name" value="PHOSPHOLIPID SCRAMBLASE-RELATED"/>
    <property type="match status" value="1"/>
</dbReference>
<dbReference type="SUPFAM" id="SSF54518">
    <property type="entry name" value="Tubby C-terminal domain-like"/>
    <property type="match status" value="1"/>
</dbReference>
<dbReference type="InterPro" id="IPR025659">
    <property type="entry name" value="Tubby-like_C"/>
</dbReference>